<evidence type="ECO:0008006" key="3">
    <source>
        <dbReference type="Google" id="ProtNLM"/>
    </source>
</evidence>
<dbReference type="EMBL" id="BOOH01000027">
    <property type="protein sequence ID" value="GIH77230.1"/>
    <property type="molecule type" value="Genomic_DNA"/>
</dbReference>
<dbReference type="Gene3D" id="3.40.50.150">
    <property type="entry name" value="Vaccinia Virus protein VP39"/>
    <property type="match status" value="1"/>
</dbReference>
<keyword evidence="2" id="KW-1185">Reference proteome</keyword>
<dbReference type="SUPFAM" id="SSF53335">
    <property type="entry name" value="S-adenosyl-L-methionine-dependent methyltransferases"/>
    <property type="match status" value="1"/>
</dbReference>
<dbReference type="Proteomes" id="UP000616724">
    <property type="component" value="Unassembled WGS sequence"/>
</dbReference>
<comment type="caution">
    <text evidence="1">The sequence shown here is derived from an EMBL/GenBank/DDBJ whole genome shotgun (WGS) entry which is preliminary data.</text>
</comment>
<name>A0A8J3RM93_9ACTN</name>
<gene>
    <name evidence="1" type="ORF">Plo01_36590</name>
</gene>
<evidence type="ECO:0000313" key="2">
    <source>
        <dbReference type="Proteomes" id="UP000616724"/>
    </source>
</evidence>
<evidence type="ECO:0000313" key="1">
    <source>
        <dbReference type="EMBL" id="GIH77230.1"/>
    </source>
</evidence>
<protein>
    <recommendedName>
        <fullName evidence="3">Methyltransferase</fullName>
    </recommendedName>
</protein>
<dbReference type="InterPro" id="IPR029063">
    <property type="entry name" value="SAM-dependent_MTases_sf"/>
</dbReference>
<dbReference type="AlphaFoldDB" id="A0A8J3RM93"/>
<sequence>MTEVRLPITQSDLFNQRIKEQRAEAGDRRLDILVAGCATPSLISLRREDARVIGIDEDLPAVRASMPGRTDLHSWALGDLRTVPVPPRAFDVVYISFLLERVRHPEIVLDRLLAGLRPGGLALLRMRDRSSAYGVCQRMTPSLVRRLFWRHLVPAGTVGPLPVVYHRTVTREGLHAFCLTRGLMVGDELLDASGPATTRALGRLACSAVENASSGRFPAAHDEIAMVIRKPHNHFARLV</sequence>
<reference evidence="1 2" key="1">
    <citation type="submission" date="2021-01" db="EMBL/GenBank/DDBJ databases">
        <title>Whole genome shotgun sequence of Planobispora longispora NBRC 13918.</title>
        <authorList>
            <person name="Komaki H."/>
            <person name="Tamura T."/>
        </authorList>
    </citation>
    <scope>NUCLEOTIDE SEQUENCE [LARGE SCALE GENOMIC DNA]</scope>
    <source>
        <strain evidence="1 2">NBRC 13918</strain>
    </source>
</reference>
<dbReference type="RefSeq" id="WP_203891815.1">
    <property type="nucleotide sequence ID" value="NZ_BOOH01000027.1"/>
</dbReference>
<accession>A0A8J3RM93</accession>
<dbReference type="Pfam" id="PF13489">
    <property type="entry name" value="Methyltransf_23"/>
    <property type="match status" value="1"/>
</dbReference>
<proteinExistence type="predicted"/>
<organism evidence="1 2">
    <name type="scientific">Planobispora longispora</name>
    <dbReference type="NCBI Taxonomy" id="28887"/>
    <lineage>
        <taxon>Bacteria</taxon>
        <taxon>Bacillati</taxon>
        <taxon>Actinomycetota</taxon>
        <taxon>Actinomycetes</taxon>
        <taxon>Streptosporangiales</taxon>
        <taxon>Streptosporangiaceae</taxon>
        <taxon>Planobispora</taxon>
    </lineage>
</organism>